<feature type="compositionally biased region" description="Basic and acidic residues" evidence="1">
    <location>
        <begin position="102"/>
        <end position="111"/>
    </location>
</feature>
<dbReference type="AlphaFoldDB" id="A0A8J2S9T9"/>
<dbReference type="OrthoDB" id="420195at2759"/>
<evidence type="ECO:0000313" key="3">
    <source>
        <dbReference type="EMBL" id="CAH0366333.1"/>
    </source>
</evidence>
<dbReference type="EMBL" id="CAKKNE010000001">
    <property type="protein sequence ID" value="CAH0366333.1"/>
    <property type="molecule type" value="Genomic_DNA"/>
</dbReference>
<dbReference type="InterPro" id="IPR052758">
    <property type="entry name" value="SRC_co-chaperone"/>
</dbReference>
<dbReference type="PANTHER" id="PTHR44200">
    <property type="entry name" value="DNAJ HOMOLOG SUBFAMILY C MEMBER 7"/>
    <property type="match status" value="1"/>
</dbReference>
<comment type="caution">
    <text evidence="3">The sequence shown here is derived from an EMBL/GenBank/DDBJ whole genome shotgun (WGS) entry which is preliminary data.</text>
</comment>
<dbReference type="PANTHER" id="PTHR44200:SF1">
    <property type="entry name" value="DNAJ HOMOLOG SUBFAMILY C MEMBER 7"/>
    <property type="match status" value="1"/>
</dbReference>
<accession>A0A8J2S9T9</accession>
<dbReference type="InterPro" id="IPR029044">
    <property type="entry name" value="Nucleotide-diphossugar_trans"/>
</dbReference>
<evidence type="ECO:0000313" key="4">
    <source>
        <dbReference type="Proteomes" id="UP000789595"/>
    </source>
</evidence>
<dbReference type="Pfam" id="PF00535">
    <property type="entry name" value="Glycos_transf_2"/>
    <property type="match status" value="1"/>
</dbReference>
<evidence type="ECO:0000256" key="1">
    <source>
        <dbReference type="SAM" id="MobiDB-lite"/>
    </source>
</evidence>
<dbReference type="Gene3D" id="1.25.40.10">
    <property type="entry name" value="Tetratricopeptide repeat domain"/>
    <property type="match status" value="1"/>
</dbReference>
<gene>
    <name evidence="3" type="ORF">PECAL_1P28200</name>
</gene>
<dbReference type="Proteomes" id="UP000789595">
    <property type="component" value="Unassembled WGS sequence"/>
</dbReference>
<dbReference type="SUPFAM" id="SSF48452">
    <property type="entry name" value="TPR-like"/>
    <property type="match status" value="1"/>
</dbReference>
<feature type="region of interest" description="Disordered" evidence="1">
    <location>
        <begin position="89"/>
        <end position="142"/>
    </location>
</feature>
<feature type="domain" description="Glycosyltransferase 2-like" evidence="2">
    <location>
        <begin position="506"/>
        <end position="613"/>
    </location>
</feature>
<organism evidence="3 4">
    <name type="scientific">Pelagomonas calceolata</name>
    <dbReference type="NCBI Taxonomy" id="35677"/>
    <lineage>
        <taxon>Eukaryota</taxon>
        <taxon>Sar</taxon>
        <taxon>Stramenopiles</taxon>
        <taxon>Ochrophyta</taxon>
        <taxon>Pelagophyceae</taxon>
        <taxon>Pelagomonadales</taxon>
        <taxon>Pelagomonadaceae</taxon>
        <taxon>Pelagomonas</taxon>
    </lineage>
</organism>
<name>A0A8J2S9T9_9STRA</name>
<protein>
    <recommendedName>
        <fullName evidence="2">Glycosyltransferase 2-like domain-containing protein</fullName>
    </recommendedName>
</protein>
<keyword evidence="4" id="KW-1185">Reference proteome</keyword>
<proteinExistence type="predicted"/>
<dbReference type="InterPro" id="IPR001173">
    <property type="entry name" value="Glyco_trans_2-like"/>
</dbReference>
<dbReference type="SUPFAM" id="SSF53448">
    <property type="entry name" value="Nucleotide-diphospho-sugar transferases"/>
    <property type="match status" value="1"/>
</dbReference>
<dbReference type="InterPro" id="IPR011990">
    <property type="entry name" value="TPR-like_helical_dom_sf"/>
</dbReference>
<sequence>MDESDDESSAASEELTNAAPVECCVDGCTLSVKPSTKCWQLAARYGRFLARAQGLDDDAAPPLVLTRDGKVVPHSTLVSSLAGVELNAVGADGPISRPRPPPPERGDDWRDATSSSDDEDDVAPPPVGPVDDSEMRWRQEASDSPESCWGRLLKLEDVAGDDRDPVCDQLVKALEPLDVNAAWDDRDWLGGTMTLREAARSCSFVNAVDLIVDGYDPATHTPRDAGLQPDFVELPDARDACGMFCVFGYPHVAACVMGQILSKARPTIAWRVVSGMHYACVLGHEYVIDACAAYYEYDAARTLAEDVRNGVFQVVPCFGDGSHATQVAKRVTFKKRSMAHETLTISNRLETLPNRDSITKIRFLFDKEGSGPLADDHDASVPVASPKLWLSKKDEGNQCFRARNFQSALGEYDAALDALRRATKVQLEAVATVLGNRAACHVELDNSSEALADCRAAKAWWSLLGKERLNTDEVKAKRAKLEARRRRLKKAKRAASVILVTDPSKRSYVERVVRCFLAQESSEPLELLVVDDDDGSDGDAPPFWVELMKRDRRIRYVKLPEGTSLGEKRRIACEESRFATLVHFSDDAVYAPSYVSMITELAEAVVCLGAWHCYDTASGRGGFADFDDDALRKTVPPELAQLIKQGVLHGGFGLCYAKKVAERLYPFDRAMDADAAFLKACLDDDDVNVCSVRDAGALCLQVLPGTARTVALTSCSSAYLEASPVGKLVELGSNDAPAKRGLFVWDAEVRAAGDEVAATRVLEAWNRSDAGFS</sequence>
<reference evidence="3" key="1">
    <citation type="submission" date="2021-11" db="EMBL/GenBank/DDBJ databases">
        <authorList>
            <consortium name="Genoscope - CEA"/>
            <person name="William W."/>
        </authorList>
    </citation>
    <scope>NUCLEOTIDE SEQUENCE</scope>
</reference>
<evidence type="ECO:0000259" key="2">
    <source>
        <dbReference type="Pfam" id="PF00535"/>
    </source>
</evidence>
<dbReference type="Gene3D" id="3.90.550.10">
    <property type="entry name" value="Spore Coat Polysaccharide Biosynthesis Protein SpsA, Chain A"/>
    <property type="match status" value="1"/>
</dbReference>